<accession>A0AAE7V4U7</accession>
<keyword evidence="2" id="KW-0812">Transmembrane</keyword>
<organism evidence="3 4">
    <name type="scientific">uncultured phage cr13_1</name>
    <dbReference type="NCBI Taxonomy" id="2986396"/>
    <lineage>
        <taxon>Viruses</taxon>
        <taxon>Duplodnaviria</taxon>
        <taxon>Heunggongvirae</taxon>
        <taxon>Uroviricota</taxon>
        <taxon>Caudoviricetes</taxon>
        <taxon>Crassvirales</taxon>
        <taxon>Crevaviridae</taxon>
        <taxon>Doltivirinae</taxon>
        <taxon>Kingevirus</taxon>
        <taxon>Kingevirus communis</taxon>
    </lineage>
</organism>
<feature type="coiled-coil region" evidence="1">
    <location>
        <begin position="89"/>
        <end position="123"/>
    </location>
</feature>
<reference evidence="3 4" key="1">
    <citation type="submission" date="2021-04" db="EMBL/GenBank/DDBJ databases">
        <authorList>
            <person name="Shkoporov A.N."/>
            <person name="Stockdale S.R."/>
            <person name="Guerin E."/>
            <person name="Ross R.P."/>
            <person name="Hill C."/>
        </authorList>
    </citation>
    <scope>NUCLEOTIDE SEQUENCE [LARGE SCALE GENOMIC DNA]</scope>
    <source>
        <strain evidence="4">cr13_1</strain>
    </source>
</reference>
<dbReference type="GeneID" id="75690920"/>
<feature type="transmembrane region" description="Helical" evidence="2">
    <location>
        <begin position="136"/>
        <end position="154"/>
    </location>
</feature>
<dbReference type="Proteomes" id="UP000827409">
    <property type="component" value="Segment"/>
</dbReference>
<evidence type="ECO:0000313" key="3">
    <source>
        <dbReference type="EMBL" id="QWM90552.1"/>
    </source>
</evidence>
<gene>
    <name evidence="3" type="primary">gp_26692</name>
</gene>
<evidence type="ECO:0000256" key="2">
    <source>
        <dbReference type="SAM" id="Phobius"/>
    </source>
</evidence>
<evidence type="ECO:0000256" key="1">
    <source>
        <dbReference type="SAM" id="Coils"/>
    </source>
</evidence>
<dbReference type="RefSeq" id="YP_010360124.1">
    <property type="nucleotide sequence ID" value="NC_062780.1"/>
</dbReference>
<dbReference type="KEGG" id="vg:75690920"/>
<sequence>MNTTESPKRKVSALERTIVAGISNISMPDMMALHKKFPTLAIENIYDILSSIETSALGTTSREFILQYAEVRLISLRKSKTIEEATVQTHEISEKVQALISRNEELNDRLERQASYIGKLQRELSTFKSVNKNIKIVSLVLLFLLIGQVIAHFTL</sequence>
<name>A0AAE7V4U7_9CAUD</name>
<protein>
    <submittedName>
        <fullName evidence="3">SH3 domain protein</fullName>
    </submittedName>
</protein>
<keyword evidence="4" id="KW-1185">Reference proteome</keyword>
<keyword evidence="1" id="KW-0175">Coiled coil</keyword>
<keyword evidence="2" id="KW-0472">Membrane</keyword>
<keyword evidence="2" id="KW-1133">Transmembrane helix</keyword>
<proteinExistence type="predicted"/>
<evidence type="ECO:0000313" key="4">
    <source>
        <dbReference type="Proteomes" id="UP000827409"/>
    </source>
</evidence>
<dbReference type="EMBL" id="MZ130490">
    <property type="protein sequence ID" value="QWM90552.1"/>
    <property type="molecule type" value="Genomic_DNA"/>
</dbReference>